<name>A0A7D7RUQ7_PLAMR</name>
<gene>
    <name evidence="1" type="ORF">H1Q58_08990</name>
</gene>
<protein>
    <submittedName>
        <fullName evidence="1">Uncharacterized protein</fullName>
    </submittedName>
</protein>
<keyword evidence="2" id="KW-1185">Reference proteome</keyword>
<dbReference type="Proteomes" id="UP000514716">
    <property type="component" value="Chromosome"/>
</dbReference>
<dbReference type="RefSeq" id="WP_182091242.1">
    <property type="nucleotide sequence ID" value="NZ_CP059540.1"/>
</dbReference>
<sequence length="396" mass="47464">MKIRKKFSGHLLRNFQVDYLDSIVCEFVENYKKLRREDLGENGWIKVANIINDNIKNPKELRDLDRVLFEQLVYVLPDKHYLLHLEIEEEEDISSISDKLKEKNLPINKNLLNGDSTNDNLQLVSVRQESDELIFLFRAGYTKDDSDRKTIFFIPCILDFKNKLCIIKIREVFRRKTSLNNRTILSLITKEINHYCDSIHLFAYNKETIHSNLYTMFKEESDRAEKIIKDHSKAYTEVELNKLVKSFIDEELKIQDPALLRSYVERIKSIYYQNEAHTLPTNTFKNRFMFAFAFFDGISTRSITRDSARNHVYHKKLYWTLKDLIHDEKKISEVSMYYKFDPDNFKNVNVTKDFWYTEVTFKESNKAYLIEYYLGSRDPDRRLKSEFIIQEFKKYI</sequence>
<evidence type="ECO:0000313" key="2">
    <source>
        <dbReference type="Proteomes" id="UP000514716"/>
    </source>
</evidence>
<dbReference type="AlphaFoldDB" id="A0A7D7RUQ7"/>
<dbReference type="EMBL" id="CP059540">
    <property type="protein sequence ID" value="QMT16122.1"/>
    <property type="molecule type" value="Genomic_DNA"/>
</dbReference>
<evidence type="ECO:0000313" key="1">
    <source>
        <dbReference type="EMBL" id="QMT16122.1"/>
    </source>
</evidence>
<accession>A0A7D7RUQ7</accession>
<organism evidence="1 2">
    <name type="scientific">Planococcus maritimus</name>
    <dbReference type="NCBI Taxonomy" id="192421"/>
    <lineage>
        <taxon>Bacteria</taxon>
        <taxon>Bacillati</taxon>
        <taxon>Bacillota</taxon>
        <taxon>Bacilli</taxon>
        <taxon>Bacillales</taxon>
        <taxon>Caryophanaceae</taxon>
        <taxon>Planococcus</taxon>
    </lineage>
</organism>
<reference evidence="1 2" key="1">
    <citation type="submission" date="2020-07" db="EMBL/GenBank/DDBJ databases">
        <title>Screening of a cold-adapted Planococcus bacterium producing protease in traditional shrimp paste and protease identification by genome sequencing.</title>
        <authorList>
            <person name="Gao R."/>
            <person name="Leng W."/>
            <person name="Chu Q."/>
            <person name="Wu X."/>
            <person name="Liu H."/>
            <person name="Li X."/>
        </authorList>
    </citation>
    <scope>NUCLEOTIDE SEQUENCE [LARGE SCALE GENOMIC DNA]</scope>
    <source>
        <strain evidence="1 2">XJ11</strain>
    </source>
</reference>
<dbReference type="KEGG" id="pdec:H1Q58_08990"/>
<proteinExistence type="predicted"/>